<gene>
    <name evidence="2" type="ORF">CAP51_12325</name>
</gene>
<dbReference type="RefSeq" id="WP_087621062.1">
    <property type="nucleotide sequence ID" value="NZ_NEXX01000004.1"/>
</dbReference>
<keyword evidence="1" id="KW-1133">Transmembrane helix</keyword>
<accession>A0A1Z9YWX5</accession>
<reference evidence="2 3" key="1">
    <citation type="submission" date="2017-05" db="EMBL/GenBank/DDBJ databases">
        <title>Acinetobacter populi ANC 5415 (= PBJ7), whole genome shotgun sequencing project.</title>
        <authorList>
            <person name="Nemec A."/>
            <person name="Radolfova-Krizova L."/>
        </authorList>
    </citation>
    <scope>NUCLEOTIDE SEQUENCE [LARGE SCALE GENOMIC DNA]</scope>
    <source>
        <strain evidence="2 3">PBJ7</strain>
    </source>
</reference>
<proteinExistence type="predicted"/>
<sequence>MARQPESQDELQQALKQQQKHSETLDRILWIFLPILALLLSTIFANWNILSTIGTAFVLTIAFIAVGIKKKSLAATLAITLLYCLVDNYLSYGFQFNITGLKRQLLSMVLFIAIVGLVRPMAERAMMKK</sequence>
<dbReference type="Proteomes" id="UP000196536">
    <property type="component" value="Unassembled WGS sequence"/>
</dbReference>
<feature type="transmembrane region" description="Helical" evidence="1">
    <location>
        <begin position="49"/>
        <end position="66"/>
    </location>
</feature>
<comment type="caution">
    <text evidence="2">The sequence shown here is derived from an EMBL/GenBank/DDBJ whole genome shotgun (WGS) entry which is preliminary data.</text>
</comment>
<feature type="transmembrane region" description="Helical" evidence="1">
    <location>
        <begin position="25"/>
        <end position="43"/>
    </location>
</feature>
<evidence type="ECO:0000313" key="2">
    <source>
        <dbReference type="EMBL" id="OUY06707.1"/>
    </source>
</evidence>
<evidence type="ECO:0000313" key="3">
    <source>
        <dbReference type="Proteomes" id="UP000196536"/>
    </source>
</evidence>
<keyword evidence="1" id="KW-0472">Membrane</keyword>
<organism evidence="2 3">
    <name type="scientific">Acinetobacter populi</name>
    <dbReference type="NCBI Taxonomy" id="1582270"/>
    <lineage>
        <taxon>Bacteria</taxon>
        <taxon>Pseudomonadati</taxon>
        <taxon>Pseudomonadota</taxon>
        <taxon>Gammaproteobacteria</taxon>
        <taxon>Moraxellales</taxon>
        <taxon>Moraxellaceae</taxon>
        <taxon>Acinetobacter</taxon>
    </lineage>
</organism>
<protein>
    <submittedName>
        <fullName evidence="2">Uncharacterized protein</fullName>
    </submittedName>
</protein>
<keyword evidence="3" id="KW-1185">Reference proteome</keyword>
<dbReference type="OrthoDB" id="6700897at2"/>
<evidence type="ECO:0000256" key="1">
    <source>
        <dbReference type="SAM" id="Phobius"/>
    </source>
</evidence>
<keyword evidence="1" id="KW-0812">Transmembrane</keyword>
<feature type="transmembrane region" description="Helical" evidence="1">
    <location>
        <begin position="104"/>
        <end position="122"/>
    </location>
</feature>
<dbReference type="AlphaFoldDB" id="A0A1Z9YWX5"/>
<name>A0A1Z9YWX5_9GAMM</name>
<feature type="transmembrane region" description="Helical" evidence="1">
    <location>
        <begin position="73"/>
        <end position="92"/>
    </location>
</feature>
<dbReference type="EMBL" id="NEXX01000004">
    <property type="protein sequence ID" value="OUY06707.1"/>
    <property type="molecule type" value="Genomic_DNA"/>
</dbReference>